<evidence type="ECO:0000256" key="1">
    <source>
        <dbReference type="SAM" id="MobiDB-lite"/>
    </source>
</evidence>
<gene>
    <name evidence="3" type="primary">LOC114330814</name>
</gene>
<feature type="compositionally biased region" description="Basic residues" evidence="1">
    <location>
        <begin position="70"/>
        <end position="81"/>
    </location>
</feature>
<feature type="region of interest" description="Disordered" evidence="1">
    <location>
        <begin position="463"/>
        <end position="512"/>
    </location>
</feature>
<dbReference type="RefSeq" id="XP_028136029.1">
    <property type="nucleotide sequence ID" value="XM_028280228.1"/>
</dbReference>
<feature type="compositionally biased region" description="Basic and acidic residues" evidence="1">
    <location>
        <begin position="404"/>
        <end position="415"/>
    </location>
</feature>
<keyword evidence="2" id="KW-0472">Membrane</keyword>
<protein>
    <submittedName>
        <fullName evidence="3">Titin-like</fullName>
    </submittedName>
</protein>
<dbReference type="OrthoDB" id="10512321at2759"/>
<keyword evidence="2" id="KW-1133">Transmembrane helix</keyword>
<feature type="compositionally biased region" description="Low complexity" evidence="1">
    <location>
        <begin position="600"/>
        <end position="622"/>
    </location>
</feature>
<name>A0A6P7FIW0_DIAVI</name>
<proteinExistence type="predicted"/>
<feature type="region of interest" description="Disordered" evidence="1">
    <location>
        <begin position="1"/>
        <end position="22"/>
    </location>
</feature>
<feature type="region of interest" description="Disordered" evidence="1">
    <location>
        <begin position="282"/>
        <end position="301"/>
    </location>
</feature>
<evidence type="ECO:0000256" key="2">
    <source>
        <dbReference type="SAM" id="Phobius"/>
    </source>
</evidence>
<feature type="region of interest" description="Disordered" evidence="1">
    <location>
        <begin position="331"/>
        <end position="356"/>
    </location>
</feature>
<feature type="region of interest" description="Disordered" evidence="1">
    <location>
        <begin position="70"/>
        <end position="137"/>
    </location>
</feature>
<dbReference type="AlphaFoldDB" id="A0A6P7FIW0"/>
<feature type="compositionally biased region" description="Low complexity" evidence="1">
    <location>
        <begin position="482"/>
        <end position="493"/>
    </location>
</feature>
<feature type="region of interest" description="Disordered" evidence="1">
    <location>
        <begin position="524"/>
        <end position="626"/>
    </location>
</feature>
<feature type="compositionally biased region" description="Basic and acidic residues" evidence="1">
    <location>
        <begin position="107"/>
        <end position="120"/>
    </location>
</feature>
<accession>A0A6P7FIW0</accession>
<keyword evidence="2" id="KW-0812">Transmembrane</keyword>
<feature type="compositionally biased region" description="Basic and acidic residues" evidence="1">
    <location>
        <begin position="1"/>
        <end position="10"/>
    </location>
</feature>
<feature type="region of interest" description="Disordered" evidence="1">
    <location>
        <begin position="385"/>
        <end position="421"/>
    </location>
</feature>
<evidence type="ECO:0000313" key="3">
    <source>
        <dbReference type="RefSeq" id="XP_028136029.1"/>
    </source>
</evidence>
<organism evidence="3">
    <name type="scientific">Diabrotica virgifera virgifera</name>
    <name type="common">western corn rootworm</name>
    <dbReference type="NCBI Taxonomy" id="50390"/>
    <lineage>
        <taxon>Eukaryota</taxon>
        <taxon>Metazoa</taxon>
        <taxon>Ecdysozoa</taxon>
        <taxon>Arthropoda</taxon>
        <taxon>Hexapoda</taxon>
        <taxon>Insecta</taxon>
        <taxon>Pterygota</taxon>
        <taxon>Neoptera</taxon>
        <taxon>Endopterygota</taxon>
        <taxon>Coleoptera</taxon>
        <taxon>Polyphaga</taxon>
        <taxon>Cucujiformia</taxon>
        <taxon>Chrysomeloidea</taxon>
        <taxon>Chrysomelidae</taxon>
        <taxon>Galerucinae</taxon>
        <taxon>Diabroticina</taxon>
        <taxon>Diabroticites</taxon>
        <taxon>Diabrotica</taxon>
    </lineage>
</organism>
<sequence>MESTSKDLRLMKKKRKLKKKTTRISIKVKKTVSPSKDLIKKTIPLRQQVQDSKDIEWIDVENDYARNLKKVRSSSSKHNRKPFADIKSPKKSVVKKKLSFRTQSSEFAKKDDNNDPKNVNDFDNLTVNKPVDSQDEISNQTEIQQTRLEHIIPSSEESEDHDSDGAPEIPIKSYYIKNLLAVHIDEQFSPVQQTLAGTSQFVKSIQQQVSQIPVNERILPPKSKYIRKLQEQAVREVAQKHIDTGHKTVKEQIQPSKPIPRIPPAVQLLGTHRFFQPHKVPTLESIPTPKTGTADSPTKPVKMPKEEEIYENIDIIEKHRISKTNRDMVIEKGENGSGEGVSQKPTDNVQQTEKEKIQPPKLILTLPPVMQFLGYRSRFFQPQKVPATESIPASKTETPASRTESIKKPKEESNYENKSVIGKHHIPKINLDLVAEEDENVSEEEVRSPEDFKISKVLDQQASWKASIPSPMEPIIEETESSPESGTSSSTPPKMIKRDFNQEPSTSGTKKIVEKPCMYYGFRRSGRNKSIGSYPTRRFQRTKPSDSQSTSGEDIDRGQIGLGATVRNISKKKKAQINPTNPGRQPLPTLPERLPLVPKSTSSDSNRNSTSSPSYPSSMSSREYQEMDFDDEPEEVLVQNRSQFNCKCWFLYLLLIIGLFGLLIGVYQRTLSTN</sequence>
<dbReference type="InParanoid" id="A0A6P7FIW0"/>
<feature type="compositionally biased region" description="Polar residues" evidence="1">
    <location>
        <begin position="391"/>
        <end position="403"/>
    </location>
</feature>
<dbReference type="KEGG" id="dvv:114330814"/>
<feature type="compositionally biased region" description="Basic residues" evidence="1">
    <location>
        <begin position="11"/>
        <end position="22"/>
    </location>
</feature>
<reference evidence="3" key="1">
    <citation type="submission" date="2025-08" db="UniProtKB">
        <authorList>
            <consortium name="RefSeq"/>
        </authorList>
    </citation>
    <scope>IDENTIFICATION</scope>
    <source>
        <tissue evidence="3">Whole insect</tissue>
    </source>
</reference>
<feature type="compositionally biased region" description="Basic residues" evidence="1">
    <location>
        <begin position="89"/>
        <end position="99"/>
    </location>
</feature>
<feature type="transmembrane region" description="Helical" evidence="2">
    <location>
        <begin position="649"/>
        <end position="667"/>
    </location>
</feature>